<gene>
    <name evidence="3" type="ORF">GCM10023200_51080</name>
</gene>
<dbReference type="CDD" id="cd00093">
    <property type="entry name" value="HTH_XRE"/>
    <property type="match status" value="1"/>
</dbReference>
<dbReference type="SUPFAM" id="SSF47413">
    <property type="entry name" value="lambda repressor-like DNA-binding domains"/>
    <property type="match status" value="1"/>
</dbReference>
<comment type="caution">
    <text evidence="3">The sequence shown here is derived from an EMBL/GenBank/DDBJ whole genome shotgun (WGS) entry which is preliminary data.</text>
</comment>
<dbReference type="Gene3D" id="1.10.260.40">
    <property type="entry name" value="lambda repressor-like DNA-binding domains"/>
    <property type="match status" value="1"/>
</dbReference>
<dbReference type="Pfam" id="PF13560">
    <property type="entry name" value="HTH_31"/>
    <property type="match status" value="1"/>
</dbReference>
<accession>A0ABP9CCR5</accession>
<dbReference type="InterPro" id="IPR043917">
    <property type="entry name" value="DUF5753"/>
</dbReference>
<dbReference type="EMBL" id="BAABHO010000056">
    <property type="protein sequence ID" value="GAA4807228.1"/>
    <property type="molecule type" value="Genomic_DNA"/>
</dbReference>
<name>A0ABP9CCR5_9PSEU</name>
<reference evidence="4" key="1">
    <citation type="journal article" date="2019" name="Int. J. Syst. Evol. Microbiol.">
        <title>The Global Catalogue of Microorganisms (GCM) 10K type strain sequencing project: providing services to taxonomists for standard genome sequencing and annotation.</title>
        <authorList>
            <consortium name="The Broad Institute Genomics Platform"/>
            <consortium name="The Broad Institute Genome Sequencing Center for Infectious Disease"/>
            <person name="Wu L."/>
            <person name="Ma J."/>
        </authorList>
    </citation>
    <scope>NUCLEOTIDE SEQUENCE [LARGE SCALE GENOMIC DNA]</scope>
    <source>
        <strain evidence="4">JCM 17979</strain>
    </source>
</reference>
<dbReference type="SMART" id="SM00530">
    <property type="entry name" value="HTH_XRE"/>
    <property type="match status" value="1"/>
</dbReference>
<dbReference type="Proteomes" id="UP001500928">
    <property type="component" value="Unassembled WGS sequence"/>
</dbReference>
<dbReference type="RefSeq" id="WP_345422541.1">
    <property type="nucleotide sequence ID" value="NZ_BAABHO010000056.1"/>
</dbReference>
<evidence type="ECO:0000313" key="3">
    <source>
        <dbReference type="EMBL" id="GAA4807228.1"/>
    </source>
</evidence>
<evidence type="ECO:0000313" key="4">
    <source>
        <dbReference type="Proteomes" id="UP001500928"/>
    </source>
</evidence>
<dbReference type="InterPro" id="IPR010982">
    <property type="entry name" value="Lambda_DNA-bd_dom_sf"/>
</dbReference>
<feature type="domain" description="HTH cro/C1-type" evidence="2">
    <location>
        <begin position="42"/>
        <end position="97"/>
    </location>
</feature>
<evidence type="ECO:0000256" key="1">
    <source>
        <dbReference type="SAM" id="MobiDB-lite"/>
    </source>
</evidence>
<dbReference type="InterPro" id="IPR001387">
    <property type="entry name" value="Cro/C1-type_HTH"/>
</dbReference>
<evidence type="ECO:0000259" key="2">
    <source>
        <dbReference type="PROSITE" id="PS50943"/>
    </source>
</evidence>
<feature type="region of interest" description="Disordered" evidence="1">
    <location>
        <begin position="1"/>
        <end position="28"/>
    </location>
</feature>
<keyword evidence="4" id="KW-1185">Reference proteome</keyword>
<protein>
    <submittedName>
        <fullName evidence="3">Helix-turn-helix transcriptional regulator</fullName>
    </submittedName>
</protein>
<proteinExistence type="predicted"/>
<dbReference type="PROSITE" id="PS50943">
    <property type="entry name" value="HTH_CROC1"/>
    <property type="match status" value="1"/>
</dbReference>
<organism evidence="3 4">
    <name type="scientific">Actinomycetospora chlora</name>
    <dbReference type="NCBI Taxonomy" id="663608"/>
    <lineage>
        <taxon>Bacteria</taxon>
        <taxon>Bacillati</taxon>
        <taxon>Actinomycetota</taxon>
        <taxon>Actinomycetes</taxon>
        <taxon>Pseudonocardiales</taxon>
        <taxon>Pseudonocardiaceae</taxon>
        <taxon>Actinomycetospora</taxon>
    </lineage>
</organism>
<dbReference type="Pfam" id="PF19054">
    <property type="entry name" value="DUF5753"/>
    <property type="match status" value="1"/>
</dbReference>
<sequence length="314" mass="34610">MVPSGQRAGTDGAASPSGPVRDIRDAPGGGPTVLRIMLGQQLRGLRERAGISRDAAGDRIRGSHAKISRLENGRTGFKERDVSDLLSLYGVDDAGEREVLLALTRRANTPGWWHRYGDLLPSWFETYVGLEQAATQIRTYEPQFVPGLLQTEAMARHVTTLGHATMSAEDVERRVEFRLRRQRVLDGDPDGEPLTLWAVVDEAALRRLTGGPEVMRAQVEHLIELSERRNVVIQMVPFHLGGHAGAGGPFSILRFPRESQVPDVVYLEQLTSALYLDKRADVDDYQATMELLCVQALSPAATRTALEAVRDELG</sequence>